<evidence type="ECO:0000313" key="1">
    <source>
        <dbReference type="Proteomes" id="UP000887565"/>
    </source>
</evidence>
<dbReference type="Proteomes" id="UP000887565">
    <property type="component" value="Unplaced"/>
</dbReference>
<evidence type="ECO:0000313" key="2">
    <source>
        <dbReference type="WBParaSite" id="nRc.2.0.1.t14223-RA"/>
    </source>
</evidence>
<protein>
    <submittedName>
        <fullName evidence="2">Uncharacterized protein</fullName>
    </submittedName>
</protein>
<organism evidence="1 2">
    <name type="scientific">Romanomermis culicivorax</name>
    <name type="common">Nematode worm</name>
    <dbReference type="NCBI Taxonomy" id="13658"/>
    <lineage>
        <taxon>Eukaryota</taxon>
        <taxon>Metazoa</taxon>
        <taxon>Ecdysozoa</taxon>
        <taxon>Nematoda</taxon>
        <taxon>Enoplea</taxon>
        <taxon>Dorylaimia</taxon>
        <taxon>Mermithida</taxon>
        <taxon>Mermithoidea</taxon>
        <taxon>Mermithidae</taxon>
        <taxon>Romanomermis</taxon>
    </lineage>
</organism>
<name>A0A915ILC3_ROMCU</name>
<accession>A0A915ILC3</accession>
<sequence length="95" mass="10879">MVLQHPHQFKSIATFIDKRQWRDAEILPNCKSSPAFDQESVQMLAQTAVKLAIRVNNKVGVHLSQQKIAPKLKISQPLVNSLLEENNFLYKQHAM</sequence>
<dbReference type="WBParaSite" id="nRc.2.0.1.t14223-RA">
    <property type="protein sequence ID" value="nRc.2.0.1.t14223-RA"/>
    <property type="gene ID" value="nRc.2.0.1.g14223"/>
</dbReference>
<reference evidence="2" key="1">
    <citation type="submission" date="2022-11" db="UniProtKB">
        <authorList>
            <consortium name="WormBaseParasite"/>
        </authorList>
    </citation>
    <scope>IDENTIFICATION</scope>
</reference>
<keyword evidence="1" id="KW-1185">Reference proteome</keyword>
<proteinExistence type="predicted"/>
<dbReference type="AlphaFoldDB" id="A0A915ILC3"/>